<comment type="subunit">
    <text evidence="4">Component of the lipopolysaccharide transport and assembly complex. Interacts with LptE and LptA.</text>
</comment>
<dbReference type="InterPro" id="IPR007543">
    <property type="entry name" value="LptD_C"/>
</dbReference>
<dbReference type="GO" id="GO:0015920">
    <property type="term" value="P:lipopolysaccharide transport"/>
    <property type="evidence" value="ECO:0007669"/>
    <property type="project" value="InterPro"/>
</dbReference>
<dbReference type="HAMAP" id="MF_01411">
    <property type="entry name" value="LPS_assembly_LptD"/>
    <property type="match status" value="1"/>
</dbReference>
<dbReference type="GO" id="GO:1990351">
    <property type="term" value="C:transporter complex"/>
    <property type="evidence" value="ECO:0007669"/>
    <property type="project" value="TreeGrafter"/>
</dbReference>
<organism evidence="7 8">
    <name type="scientific">Pseudomaricurvus hydrocarbonicus</name>
    <dbReference type="NCBI Taxonomy" id="1470433"/>
    <lineage>
        <taxon>Bacteria</taxon>
        <taxon>Pseudomonadati</taxon>
        <taxon>Pseudomonadota</taxon>
        <taxon>Gammaproteobacteria</taxon>
        <taxon>Cellvibrionales</taxon>
        <taxon>Cellvibrionaceae</taxon>
        <taxon>Pseudomaricurvus</taxon>
    </lineage>
</organism>
<feature type="domain" description="Organic solvent tolerance-like N-terminal" evidence="5">
    <location>
        <begin position="147"/>
        <end position="276"/>
    </location>
</feature>
<dbReference type="EMBL" id="JAAONZ010000010">
    <property type="protein sequence ID" value="NHO66484.1"/>
    <property type="molecule type" value="Genomic_DNA"/>
</dbReference>
<dbReference type="PANTHER" id="PTHR30189">
    <property type="entry name" value="LPS-ASSEMBLY PROTEIN"/>
    <property type="match status" value="1"/>
</dbReference>
<keyword evidence="8" id="KW-1185">Reference proteome</keyword>
<comment type="caution">
    <text evidence="7">The sequence shown here is derived from an EMBL/GenBank/DDBJ whole genome shotgun (WGS) entry which is preliminary data.</text>
</comment>
<comment type="similarity">
    <text evidence="4">Belongs to the LptD family.</text>
</comment>
<evidence type="ECO:0000313" key="8">
    <source>
        <dbReference type="Proteomes" id="UP000787472"/>
    </source>
</evidence>
<dbReference type="AlphaFoldDB" id="A0A9E5JWC7"/>
<dbReference type="GO" id="GO:0043165">
    <property type="term" value="P:Gram-negative-bacterium-type cell outer membrane assembly"/>
    <property type="evidence" value="ECO:0007669"/>
    <property type="project" value="UniProtKB-UniRule"/>
</dbReference>
<dbReference type="GO" id="GO:0009279">
    <property type="term" value="C:cell outer membrane"/>
    <property type="evidence" value="ECO:0007669"/>
    <property type="project" value="UniProtKB-SubCell"/>
</dbReference>
<protein>
    <recommendedName>
        <fullName evidence="4">LPS-assembly protein LptD</fullName>
    </recommendedName>
</protein>
<evidence type="ECO:0000313" key="7">
    <source>
        <dbReference type="EMBL" id="NHO66484.1"/>
    </source>
</evidence>
<evidence type="ECO:0000256" key="1">
    <source>
        <dbReference type="ARBA" id="ARBA00022729"/>
    </source>
</evidence>
<feature type="signal peptide" evidence="4">
    <location>
        <begin position="1"/>
        <end position="40"/>
    </location>
</feature>
<evidence type="ECO:0000256" key="4">
    <source>
        <dbReference type="HAMAP-Rule" id="MF_01411"/>
    </source>
</evidence>
<feature type="domain" description="LptD C-terminal" evidence="6">
    <location>
        <begin position="404"/>
        <end position="809"/>
    </location>
</feature>
<keyword evidence="1 4" id="KW-0732">Signal</keyword>
<comment type="subcellular location">
    <subcellularLocation>
        <location evidence="4">Cell outer membrane</location>
    </subcellularLocation>
</comment>
<dbReference type="Pfam" id="PF03968">
    <property type="entry name" value="LptD_N"/>
    <property type="match status" value="1"/>
</dbReference>
<dbReference type="Gene3D" id="2.60.450.10">
    <property type="entry name" value="Lipopolysaccharide (LPS) transport protein A like domain"/>
    <property type="match status" value="1"/>
</dbReference>
<evidence type="ECO:0000259" key="6">
    <source>
        <dbReference type="Pfam" id="PF04453"/>
    </source>
</evidence>
<dbReference type="Pfam" id="PF04453">
    <property type="entry name" value="LptD"/>
    <property type="match status" value="1"/>
</dbReference>
<keyword evidence="3 4" id="KW-0998">Cell outer membrane</keyword>
<feature type="chain" id="PRO_5039767483" description="LPS-assembly protein LptD" evidence="4">
    <location>
        <begin position="41"/>
        <end position="902"/>
    </location>
</feature>
<evidence type="ECO:0000256" key="3">
    <source>
        <dbReference type="ARBA" id="ARBA00023237"/>
    </source>
</evidence>
<sequence length="902" mass="101791" precursor="true">MALRKSVLRQHIRRTLCPSQSPWILALGMLAAQPITPLFAAESHTEWSCRPAANNAGWNCLEKIVPGPAYKRPAHSTGKRTNAVAAAAVAKPRNLPAAQVDWIDESLLTPEQLETLAPGCCGVYLAPMRDDAEATMDPEQAPMRADANSSEWVQESKAILKGDVRLIQGYRQLEADQATLDQNANTALLEGNIRLREPGLLLTGSRAEMNIETGASRIDNASYLVHEGGIRGDSEAISLAPDKVFTLEGGTFTRCEPDSNTWYLRGSEIKIDPNTQQGTGKHVRLNVKGIPVFYTPYIRFPAGPDRQSGFLFPSISASDSDGIDVAVPYYFNLAPNYDLTLTPRYIGDRGEMLEAELRHLSKSFSTRVSGAYLADDDGGSEDRQDLVDDGTLTEAEAFPYRGEDRWVFAVDQIGGMQSRWYSKIDYTTVSDVDYFRDLNNASLQVNSATHLRKLGELGYRSDNWLYQIRAEEFETLSTTSQKQYKQLPRVNINGNYRLPGDLVLKLNNEYVNFDHPEKDARAVITGERARLDYGLTWDKQWLWGFFKPSAMVKSLHYQLDDEYLNSDANDAPSFTAAQGSLDSGLFFEREGTFSGNRYLQTFEPRLFYFYSEQENQDDLINVVGTSGDVDFDTDELTFSYNQLFRDTRFSGGDRIDDDNRLTVGLTSRIIDPDNGIERFSASLGQIFYFEDRGITITESLEDALADDDNQRSDSEFAAQLSAQLGDYWRFRTDITWDARNSDKVSLGSASLRYQDDEFRLLNLSYRYNRRDPLLSDPYDIDNDGDMTDEIAQTIEQGDVSFSWPLFGNWSAVGRANYDFTHNRELETLFGVEYNDCCYRVRLAARKWLDNELINSVQNLDLEEDRGIFLEFQLKGLGSLGNKISGILNDGIYGYEEREETLK</sequence>
<comment type="function">
    <text evidence="4">Together with LptE, is involved in the assembly of lipopolysaccharide (LPS) at the surface of the outer membrane.</text>
</comment>
<dbReference type="PANTHER" id="PTHR30189:SF1">
    <property type="entry name" value="LPS-ASSEMBLY PROTEIN LPTD"/>
    <property type="match status" value="1"/>
</dbReference>
<keyword evidence="2 4" id="KW-0472">Membrane</keyword>
<name>A0A9E5JWC7_9GAMM</name>
<accession>A0A9E5JWC7</accession>
<evidence type="ECO:0000259" key="5">
    <source>
        <dbReference type="Pfam" id="PF03968"/>
    </source>
</evidence>
<dbReference type="InterPro" id="IPR020889">
    <property type="entry name" value="LipoPS_assembly_LptD"/>
</dbReference>
<reference evidence="7" key="1">
    <citation type="submission" date="2020-03" db="EMBL/GenBank/DDBJ databases">
        <authorList>
            <person name="Guo F."/>
        </authorList>
    </citation>
    <scope>NUCLEOTIDE SEQUENCE</scope>
    <source>
        <strain evidence="7">JCM 30134</strain>
    </source>
</reference>
<dbReference type="InterPro" id="IPR005653">
    <property type="entry name" value="OstA-like_N"/>
</dbReference>
<dbReference type="RefSeq" id="WP_167187383.1">
    <property type="nucleotide sequence ID" value="NZ_JAAONZ010000010.1"/>
</dbReference>
<dbReference type="Proteomes" id="UP000787472">
    <property type="component" value="Unassembled WGS sequence"/>
</dbReference>
<gene>
    <name evidence="4" type="primary">lptD</name>
    <name evidence="7" type="ORF">G8770_13125</name>
</gene>
<dbReference type="InterPro" id="IPR050218">
    <property type="entry name" value="LptD"/>
</dbReference>
<evidence type="ECO:0000256" key="2">
    <source>
        <dbReference type="ARBA" id="ARBA00023136"/>
    </source>
</evidence>
<proteinExistence type="inferred from homology"/>
<comment type="caution">
    <text evidence="4">Lacks conserved residue(s) required for the propagation of feature annotation.</text>
</comment>